<reference evidence="1" key="1">
    <citation type="submission" date="2020-01" db="EMBL/GenBank/DDBJ databases">
        <authorList>
            <person name="Rat A."/>
        </authorList>
    </citation>
    <scope>NUCLEOTIDE SEQUENCE</scope>
    <source>
        <strain evidence="1">LMG 31231</strain>
    </source>
</reference>
<dbReference type="AlphaFoldDB" id="A0A9X9WS15"/>
<comment type="caution">
    <text evidence="1">The sequence shown here is derived from an EMBL/GenBank/DDBJ whole genome shotgun (WGS) entry which is preliminary data.</text>
</comment>
<dbReference type="EMBL" id="JAAEDM010000003">
    <property type="protein sequence ID" value="MBR0669944.1"/>
    <property type="molecule type" value="Genomic_DNA"/>
</dbReference>
<organism evidence="1 2">
    <name type="scientific">Neoroseomonas soli</name>
    <dbReference type="NCBI Taxonomy" id="1081025"/>
    <lineage>
        <taxon>Bacteria</taxon>
        <taxon>Pseudomonadati</taxon>
        <taxon>Pseudomonadota</taxon>
        <taxon>Alphaproteobacteria</taxon>
        <taxon>Acetobacterales</taxon>
        <taxon>Acetobacteraceae</taxon>
        <taxon>Neoroseomonas</taxon>
    </lineage>
</organism>
<gene>
    <name evidence="1" type="ORF">GXW76_02050</name>
</gene>
<dbReference type="Proteomes" id="UP001138751">
    <property type="component" value="Unassembled WGS sequence"/>
</dbReference>
<protein>
    <submittedName>
        <fullName evidence="1">Uncharacterized protein</fullName>
    </submittedName>
</protein>
<reference evidence="1" key="2">
    <citation type="journal article" date="2021" name="Syst. Appl. Microbiol.">
        <title>Roseomonas hellenica sp. nov., isolated from roots of wild-growing Alkanna tinctoria.</title>
        <authorList>
            <person name="Rat A."/>
            <person name="Naranjo H.D."/>
            <person name="Lebbe L."/>
            <person name="Cnockaert M."/>
            <person name="Krigas N."/>
            <person name="Grigoriadou K."/>
            <person name="Maloupa E."/>
            <person name="Willems A."/>
        </authorList>
    </citation>
    <scope>NUCLEOTIDE SEQUENCE</scope>
    <source>
        <strain evidence="1">LMG 31231</strain>
    </source>
</reference>
<sequence>MAVQGLVQSVDALTDAIERKWGVGRLRLLVEDGLRERFDRQWAKWQAAYGAQDLDAVRAHSEAMRRAWAAMDTAALAAGHQPLAPEVWETRMPDGVVLAIVRTLPEAQALARDGRDREVWTLDEVGRVICAWEGRHWVDAIHQHFPGSRIEALRLTPRGGEFDWSRGDAIPFGHETGDTHAYTPIRRRAGA</sequence>
<dbReference type="RefSeq" id="WP_211860322.1">
    <property type="nucleotide sequence ID" value="NZ_JAAEDM010000003.1"/>
</dbReference>
<keyword evidence="2" id="KW-1185">Reference proteome</keyword>
<evidence type="ECO:0000313" key="1">
    <source>
        <dbReference type="EMBL" id="MBR0669944.1"/>
    </source>
</evidence>
<name>A0A9X9WS15_9PROT</name>
<evidence type="ECO:0000313" key="2">
    <source>
        <dbReference type="Proteomes" id="UP001138751"/>
    </source>
</evidence>
<accession>A0A9X9WS15</accession>
<proteinExistence type="predicted"/>